<evidence type="ECO:0000256" key="3">
    <source>
        <dbReference type="ARBA" id="ARBA00023180"/>
    </source>
</evidence>
<reference evidence="6" key="1">
    <citation type="submission" date="2021-06" db="EMBL/GenBank/DDBJ databases">
        <authorList>
            <person name="Hodson N. C."/>
            <person name="Mongue J. A."/>
            <person name="Jaron S. K."/>
        </authorList>
    </citation>
    <scope>NUCLEOTIDE SEQUENCE</scope>
</reference>
<feature type="compositionally biased region" description="Polar residues" evidence="4">
    <location>
        <begin position="35"/>
        <end position="48"/>
    </location>
</feature>
<dbReference type="GO" id="GO:0005615">
    <property type="term" value="C:extracellular space"/>
    <property type="evidence" value="ECO:0007669"/>
    <property type="project" value="TreeGrafter"/>
</dbReference>
<dbReference type="PANTHER" id="PTHR10340">
    <property type="entry name" value="SPHINGOMYELIN PHOSPHODIESTERASE"/>
    <property type="match status" value="1"/>
</dbReference>
<dbReference type="PROSITE" id="PS50015">
    <property type="entry name" value="SAP_B"/>
    <property type="match status" value="1"/>
</dbReference>
<evidence type="ECO:0000259" key="5">
    <source>
        <dbReference type="PROSITE" id="PS50015"/>
    </source>
</evidence>
<dbReference type="EMBL" id="CAJVCH010126625">
    <property type="protein sequence ID" value="CAG7725769.1"/>
    <property type="molecule type" value="Genomic_DNA"/>
</dbReference>
<keyword evidence="2" id="KW-1015">Disulfide bond</keyword>
<keyword evidence="3" id="KW-0325">Glycoprotein</keyword>
<protein>
    <recommendedName>
        <fullName evidence="5">Saposin B-type domain-containing protein</fullName>
    </recommendedName>
</protein>
<evidence type="ECO:0000256" key="1">
    <source>
        <dbReference type="ARBA" id="ARBA00022801"/>
    </source>
</evidence>
<evidence type="ECO:0000256" key="2">
    <source>
        <dbReference type="ARBA" id="ARBA00023157"/>
    </source>
</evidence>
<evidence type="ECO:0000313" key="6">
    <source>
        <dbReference type="EMBL" id="CAG7725769.1"/>
    </source>
</evidence>
<organism evidence="6 7">
    <name type="scientific">Allacma fusca</name>
    <dbReference type="NCBI Taxonomy" id="39272"/>
    <lineage>
        <taxon>Eukaryota</taxon>
        <taxon>Metazoa</taxon>
        <taxon>Ecdysozoa</taxon>
        <taxon>Arthropoda</taxon>
        <taxon>Hexapoda</taxon>
        <taxon>Collembola</taxon>
        <taxon>Symphypleona</taxon>
        <taxon>Sminthuridae</taxon>
        <taxon>Allacma</taxon>
    </lineage>
</organism>
<sequence>MIRAPFNFIGNVTSILNDIFLTPFHHEKSHETHSQRTGSQSASSNSFGGRSDKDSFLDDPDNEITDFRATFHRIVMLSRDRSPFRRATINRSIQRLVKFLIPDWSILKPVEHAVRRSEESARSAAVCQACKIGLAAAVDYIRHSNTPNNILEFSRQSCPLLPIERDTCYGAVREYGEVLIYIVQNRADLTAERMCGMFLQFYGCGTSDPYIYWDVLSEMGYPQIDRTRKAVNDYSSSNDIEGEPTLKILQLTDIHLDPHYNPGSRAQCRKEVCCRGPPVEGWERQFQAGYYGDYRTCDLPAHTFENALAHIAETHPVSLVI</sequence>
<dbReference type="Proteomes" id="UP000708208">
    <property type="component" value="Unassembled WGS sequence"/>
</dbReference>
<dbReference type="PANTHER" id="PTHR10340:SF34">
    <property type="entry name" value="SPHINGOMYELIN PHOSPHODIESTERASE"/>
    <property type="match status" value="1"/>
</dbReference>
<dbReference type="InterPro" id="IPR008139">
    <property type="entry name" value="SaposinB_dom"/>
</dbReference>
<name>A0A8J2KGE7_9HEXA</name>
<feature type="region of interest" description="Disordered" evidence="4">
    <location>
        <begin position="27"/>
        <end position="59"/>
    </location>
</feature>
<keyword evidence="7" id="KW-1185">Reference proteome</keyword>
<evidence type="ECO:0000313" key="7">
    <source>
        <dbReference type="Proteomes" id="UP000708208"/>
    </source>
</evidence>
<gene>
    <name evidence="6" type="ORF">AFUS01_LOCUS14713</name>
</gene>
<accession>A0A8J2KGE7</accession>
<feature type="domain" description="Saposin B-type" evidence="5">
    <location>
        <begin position="123"/>
        <end position="208"/>
    </location>
</feature>
<evidence type="ECO:0000256" key="4">
    <source>
        <dbReference type="SAM" id="MobiDB-lite"/>
    </source>
</evidence>
<proteinExistence type="predicted"/>
<dbReference type="OrthoDB" id="282973at2759"/>
<dbReference type="AlphaFoldDB" id="A0A8J2KGE7"/>
<comment type="caution">
    <text evidence="6">The sequence shown here is derived from an EMBL/GenBank/DDBJ whole genome shotgun (WGS) entry which is preliminary data.</text>
</comment>
<dbReference type="GO" id="GO:0008081">
    <property type="term" value="F:phosphoric diester hydrolase activity"/>
    <property type="evidence" value="ECO:0007669"/>
    <property type="project" value="TreeGrafter"/>
</dbReference>
<keyword evidence="1" id="KW-0378">Hydrolase</keyword>